<dbReference type="PANTHER" id="PTHR42912">
    <property type="entry name" value="METHYLTRANSFERASE"/>
    <property type="match status" value="1"/>
</dbReference>
<keyword evidence="3" id="KW-1185">Reference proteome</keyword>
<keyword evidence="2" id="KW-0808">Transferase</keyword>
<feature type="domain" description="Methyltransferase type 11" evidence="1">
    <location>
        <begin position="48"/>
        <end position="141"/>
    </location>
</feature>
<protein>
    <submittedName>
        <fullName evidence="2">SAM-dependent methyltransferase</fullName>
    </submittedName>
</protein>
<accession>A0A8D5AGY4</accession>
<proteinExistence type="predicted"/>
<sequence>MAESTSAIRRRYDRLAPFFDLLEGVLERLAFGAWRQRLWSEAGAGRILEVGVGTGKNFPYHPPGADITAIDFSAAMLSRARNKLGQSPAAVELLPMDVERLDFPDNSFDTVAASFVFCSVPLPVKGLREVLRVCKPGGRVLLLEHVLSEDPLRARIMNWLNPLVVKLVGANINRRTVGNVAASGLAIDSVEDLGHSGLVKLIRAHKPDGYNEPVFQPAIKE</sequence>
<dbReference type="PANTHER" id="PTHR42912:SF80">
    <property type="entry name" value="METHYLTRANSFERASE DOMAIN-CONTAINING PROTEIN"/>
    <property type="match status" value="1"/>
</dbReference>
<reference evidence="2" key="1">
    <citation type="submission" date="2019-06" db="EMBL/GenBank/DDBJ databases">
        <title>Complete genome sequence of Methylogaea oryzae strain JCM16910.</title>
        <authorList>
            <person name="Asakawa S."/>
        </authorList>
    </citation>
    <scope>NUCLEOTIDE SEQUENCE</scope>
    <source>
        <strain evidence="2">E10</strain>
    </source>
</reference>
<dbReference type="AlphaFoldDB" id="A0A8D5AGY4"/>
<gene>
    <name evidence="2" type="ORF">MoryE10_14940</name>
</gene>
<dbReference type="GO" id="GO:0032259">
    <property type="term" value="P:methylation"/>
    <property type="evidence" value="ECO:0007669"/>
    <property type="project" value="UniProtKB-KW"/>
</dbReference>
<organism evidence="2 3">
    <name type="scientific">Methylogaea oryzae</name>
    <dbReference type="NCBI Taxonomy" id="1295382"/>
    <lineage>
        <taxon>Bacteria</taxon>
        <taxon>Pseudomonadati</taxon>
        <taxon>Pseudomonadota</taxon>
        <taxon>Gammaproteobacteria</taxon>
        <taxon>Methylococcales</taxon>
        <taxon>Methylococcaceae</taxon>
        <taxon>Methylogaea</taxon>
    </lineage>
</organism>
<name>A0A8D5AGY4_9GAMM</name>
<dbReference type="KEGG" id="moz:MoryE10_14940"/>
<keyword evidence="2" id="KW-0489">Methyltransferase</keyword>
<dbReference type="InterPro" id="IPR050508">
    <property type="entry name" value="Methyltransf_Superfamily"/>
</dbReference>
<dbReference type="InterPro" id="IPR013216">
    <property type="entry name" value="Methyltransf_11"/>
</dbReference>
<evidence type="ECO:0000313" key="2">
    <source>
        <dbReference type="EMBL" id="BBL70888.1"/>
    </source>
</evidence>
<dbReference type="EMBL" id="AP019782">
    <property type="protein sequence ID" value="BBL70888.1"/>
    <property type="molecule type" value="Genomic_DNA"/>
</dbReference>
<dbReference type="Pfam" id="PF08241">
    <property type="entry name" value="Methyltransf_11"/>
    <property type="match status" value="1"/>
</dbReference>
<dbReference type="RefSeq" id="WP_221048697.1">
    <property type="nucleotide sequence ID" value="NZ_AP019782.1"/>
</dbReference>
<evidence type="ECO:0000313" key="3">
    <source>
        <dbReference type="Proteomes" id="UP000824988"/>
    </source>
</evidence>
<dbReference type="Proteomes" id="UP000824988">
    <property type="component" value="Chromosome"/>
</dbReference>
<dbReference type="GO" id="GO:0008757">
    <property type="term" value="F:S-adenosylmethionine-dependent methyltransferase activity"/>
    <property type="evidence" value="ECO:0007669"/>
    <property type="project" value="InterPro"/>
</dbReference>
<evidence type="ECO:0000259" key="1">
    <source>
        <dbReference type="Pfam" id="PF08241"/>
    </source>
</evidence>
<dbReference type="CDD" id="cd02440">
    <property type="entry name" value="AdoMet_MTases"/>
    <property type="match status" value="1"/>
</dbReference>